<comment type="subcellular location">
    <subcellularLocation>
        <location evidence="1">Cytoplasm</location>
    </subcellularLocation>
</comment>
<protein>
    <recommendedName>
        <fullName evidence="3">tRNA threonylcarbamoyladenosine biosynthesis protein TsaE</fullName>
    </recommendedName>
    <alternativeName>
        <fullName evidence="10">t(6)A37 threonylcarbamoyladenosine biosynthesis protein TsaE</fullName>
    </alternativeName>
</protein>
<keyword evidence="13" id="KW-1185">Reference proteome</keyword>
<dbReference type="GO" id="GO:0002949">
    <property type="term" value="P:tRNA threonylcarbamoyladenosine modification"/>
    <property type="evidence" value="ECO:0007669"/>
    <property type="project" value="InterPro"/>
</dbReference>
<evidence type="ECO:0000256" key="10">
    <source>
        <dbReference type="ARBA" id="ARBA00032441"/>
    </source>
</evidence>
<gene>
    <name evidence="12" type="ORF">HMPREF0551_1533</name>
</gene>
<comment type="caution">
    <text evidence="12">The sequence shown here is derived from an EMBL/GenBank/DDBJ whole genome shotgun (WGS) entry which is preliminary data.</text>
</comment>
<dbReference type="GO" id="GO:0016787">
    <property type="term" value="F:hydrolase activity"/>
    <property type="evidence" value="ECO:0007669"/>
    <property type="project" value="UniProtKB-KW"/>
</dbReference>
<comment type="similarity">
    <text evidence="2">Belongs to the TsaE family.</text>
</comment>
<dbReference type="EMBL" id="AEQP01000010">
    <property type="protein sequence ID" value="EFV94786.1"/>
    <property type="molecule type" value="Genomic_DNA"/>
</dbReference>
<dbReference type="PANTHER" id="PTHR33540:SF2">
    <property type="entry name" value="TRNA THREONYLCARBAMOYLADENOSINE BIOSYNTHESIS PROTEIN TSAE"/>
    <property type="match status" value="1"/>
</dbReference>
<evidence type="ECO:0000256" key="7">
    <source>
        <dbReference type="ARBA" id="ARBA00022741"/>
    </source>
</evidence>
<feature type="region of interest" description="Disordered" evidence="11">
    <location>
        <begin position="134"/>
        <end position="166"/>
    </location>
</feature>
<dbReference type="NCBIfam" id="TIGR00150">
    <property type="entry name" value="T6A_YjeE"/>
    <property type="match status" value="1"/>
</dbReference>
<evidence type="ECO:0000256" key="11">
    <source>
        <dbReference type="SAM" id="MobiDB-lite"/>
    </source>
</evidence>
<dbReference type="HOGENOM" id="CLU_087829_2_0_4"/>
<dbReference type="PANTHER" id="PTHR33540">
    <property type="entry name" value="TRNA THREONYLCARBAMOYLADENOSINE BIOSYNTHESIS PROTEIN TSAE"/>
    <property type="match status" value="1"/>
</dbReference>
<dbReference type="InterPro" id="IPR027417">
    <property type="entry name" value="P-loop_NTPase"/>
</dbReference>
<evidence type="ECO:0000256" key="9">
    <source>
        <dbReference type="ARBA" id="ARBA00022842"/>
    </source>
</evidence>
<evidence type="ECO:0000256" key="6">
    <source>
        <dbReference type="ARBA" id="ARBA00022723"/>
    </source>
</evidence>
<evidence type="ECO:0000256" key="5">
    <source>
        <dbReference type="ARBA" id="ARBA00022694"/>
    </source>
</evidence>
<dbReference type="Gene3D" id="3.40.50.300">
    <property type="entry name" value="P-loop containing nucleotide triphosphate hydrolases"/>
    <property type="match status" value="1"/>
</dbReference>
<evidence type="ECO:0000256" key="4">
    <source>
        <dbReference type="ARBA" id="ARBA00022490"/>
    </source>
</evidence>
<feature type="compositionally biased region" description="Low complexity" evidence="11">
    <location>
        <begin position="134"/>
        <end position="160"/>
    </location>
</feature>
<evidence type="ECO:0000256" key="1">
    <source>
        <dbReference type="ARBA" id="ARBA00004496"/>
    </source>
</evidence>
<dbReference type="eggNOG" id="COG0802">
    <property type="taxonomic scope" value="Bacteria"/>
</dbReference>
<proteinExistence type="inferred from homology"/>
<keyword evidence="8" id="KW-0067">ATP-binding</keyword>
<accession>E7RXW2</accession>
<keyword evidence="6" id="KW-0479">Metal-binding</keyword>
<organism evidence="12 13">
    <name type="scientific">Lautropia mirabilis ATCC 51599</name>
    <dbReference type="NCBI Taxonomy" id="887898"/>
    <lineage>
        <taxon>Bacteria</taxon>
        <taxon>Pseudomonadati</taxon>
        <taxon>Pseudomonadota</taxon>
        <taxon>Betaproteobacteria</taxon>
        <taxon>Burkholderiales</taxon>
        <taxon>Burkholderiaceae</taxon>
        <taxon>Lautropia</taxon>
    </lineage>
</organism>
<evidence type="ECO:0000313" key="12">
    <source>
        <dbReference type="EMBL" id="EFV94786.1"/>
    </source>
</evidence>
<evidence type="ECO:0000256" key="3">
    <source>
        <dbReference type="ARBA" id="ARBA00019010"/>
    </source>
</evidence>
<keyword evidence="9" id="KW-0460">Magnesium</keyword>
<dbReference type="GO" id="GO:0005524">
    <property type="term" value="F:ATP binding"/>
    <property type="evidence" value="ECO:0007669"/>
    <property type="project" value="UniProtKB-KW"/>
</dbReference>
<dbReference type="Proteomes" id="UP000011021">
    <property type="component" value="Unassembled WGS sequence"/>
</dbReference>
<reference evidence="12 13" key="1">
    <citation type="submission" date="2010-12" db="EMBL/GenBank/DDBJ databases">
        <authorList>
            <person name="Muzny D."/>
            <person name="Qin X."/>
            <person name="Deng J."/>
            <person name="Jiang H."/>
            <person name="Liu Y."/>
            <person name="Qu J."/>
            <person name="Song X.-Z."/>
            <person name="Zhang L."/>
            <person name="Thornton R."/>
            <person name="Coyle M."/>
            <person name="Francisco L."/>
            <person name="Jackson L."/>
            <person name="Javaid M."/>
            <person name="Korchina V."/>
            <person name="Kovar C."/>
            <person name="Mata R."/>
            <person name="Mathew T."/>
            <person name="Ngo R."/>
            <person name="Nguyen L."/>
            <person name="Nguyen N."/>
            <person name="Okwuonu G."/>
            <person name="Ongeri F."/>
            <person name="Pham C."/>
            <person name="Simmons D."/>
            <person name="Wilczek-Boney K."/>
            <person name="Hale W."/>
            <person name="Jakkamsetti A."/>
            <person name="Pham P."/>
            <person name="Ruth R."/>
            <person name="San Lucas F."/>
            <person name="Warren J."/>
            <person name="Zhang J."/>
            <person name="Zhao Z."/>
            <person name="Zhou C."/>
            <person name="Zhu D."/>
            <person name="Lee S."/>
            <person name="Bess C."/>
            <person name="Blankenburg K."/>
            <person name="Forbes L."/>
            <person name="Fu Q."/>
            <person name="Gubbala S."/>
            <person name="Hirani K."/>
            <person name="Jayaseelan J.C."/>
            <person name="Lara F."/>
            <person name="Munidasa M."/>
            <person name="Palculict T."/>
            <person name="Patil S."/>
            <person name="Pu L.-L."/>
            <person name="Saada N."/>
            <person name="Tang L."/>
            <person name="Weissenberger G."/>
            <person name="Zhu Y."/>
            <person name="Hemphill L."/>
            <person name="Shang Y."/>
            <person name="Youmans B."/>
            <person name="Ayvaz T."/>
            <person name="Ross M."/>
            <person name="Santibanez J."/>
            <person name="Aqrawi P."/>
            <person name="Gross S."/>
            <person name="Joshi V."/>
            <person name="Fowler G."/>
            <person name="Nazareth L."/>
            <person name="Reid J."/>
            <person name="Worley K."/>
            <person name="Petrosino J."/>
            <person name="Highlander S."/>
            <person name="Gibbs R."/>
        </authorList>
    </citation>
    <scope>NUCLEOTIDE SEQUENCE [LARGE SCALE GENOMIC DNA]</scope>
    <source>
        <strain evidence="12 13">ATCC 51599</strain>
    </source>
</reference>
<keyword evidence="7" id="KW-0547">Nucleotide-binding</keyword>
<keyword evidence="5" id="KW-0819">tRNA processing</keyword>
<evidence type="ECO:0000256" key="8">
    <source>
        <dbReference type="ARBA" id="ARBA00022840"/>
    </source>
</evidence>
<sequence length="199" mass="21639">MQRYRLADERQTGRWAQALAQALPSQDLERQAFIVTLRGDLGAGKTTLVRYMLRALGVQGRIKSPTFALVESYNLPKFPVYHFDLYRFSTPDQWFDAGFDDIFAGAGLMLVEWPEQAAGALPAADLDLRLLLPDPDTDETPQAVPAAGDTRGDAAAGTDTAETDPDPAEARHLEAHAHSARGTQCLTKLANILAADDAC</sequence>
<dbReference type="GO" id="GO:0005737">
    <property type="term" value="C:cytoplasm"/>
    <property type="evidence" value="ECO:0007669"/>
    <property type="project" value="UniProtKB-SubCell"/>
</dbReference>
<keyword evidence="12" id="KW-0378">Hydrolase</keyword>
<evidence type="ECO:0000256" key="2">
    <source>
        <dbReference type="ARBA" id="ARBA00007599"/>
    </source>
</evidence>
<dbReference type="InterPro" id="IPR003442">
    <property type="entry name" value="T6A_TsaE"/>
</dbReference>
<dbReference type="RefSeq" id="WP_005673826.1">
    <property type="nucleotide sequence ID" value="NZ_CP146288.1"/>
</dbReference>
<name>E7RXW2_9BURK</name>
<keyword evidence="4" id="KW-0963">Cytoplasm</keyword>
<evidence type="ECO:0000313" key="13">
    <source>
        <dbReference type="Proteomes" id="UP000011021"/>
    </source>
</evidence>
<dbReference type="Pfam" id="PF02367">
    <property type="entry name" value="TsaE"/>
    <property type="match status" value="1"/>
</dbReference>
<dbReference type="SUPFAM" id="SSF52540">
    <property type="entry name" value="P-loop containing nucleoside triphosphate hydrolases"/>
    <property type="match status" value="1"/>
</dbReference>
<dbReference type="AlphaFoldDB" id="E7RXW2"/>
<dbReference type="GO" id="GO:0046872">
    <property type="term" value="F:metal ion binding"/>
    <property type="evidence" value="ECO:0007669"/>
    <property type="project" value="UniProtKB-KW"/>
</dbReference>
<dbReference type="STRING" id="887898.HMPREF0551_1533"/>